<dbReference type="InterPro" id="IPR032675">
    <property type="entry name" value="LRR_dom_sf"/>
</dbReference>
<feature type="transmembrane region" description="Helical" evidence="1">
    <location>
        <begin position="52"/>
        <end position="75"/>
    </location>
</feature>
<proteinExistence type="predicted"/>
<reference evidence="2 3" key="1">
    <citation type="journal article" date="2023" name="Commun. Biol.">
        <title>Genome analysis of Parmales, the sister group of diatoms, reveals the evolutionary specialization of diatoms from phago-mixotrophs to photoautotrophs.</title>
        <authorList>
            <person name="Ban H."/>
            <person name="Sato S."/>
            <person name="Yoshikawa S."/>
            <person name="Yamada K."/>
            <person name="Nakamura Y."/>
            <person name="Ichinomiya M."/>
            <person name="Sato N."/>
            <person name="Blanc-Mathieu R."/>
            <person name="Endo H."/>
            <person name="Kuwata A."/>
            <person name="Ogata H."/>
        </authorList>
    </citation>
    <scope>NUCLEOTIDE SEQUENCE [LARGE SCALE GENOMIC DNA]</scope>
</reference>
<dbReference type="Pfam" id="PF13306">
    <property type="entry name" value="LRR_5"/>
    <property type="match status" value="1"/>
</dbReference>
<dbReference type="SUPFAM" id="SSF52058">
    <property type="entry name" value="L domain-like"/>
    <property type="match status" value="1"/>
</dbReference>
<sequence>YAQITGGFAFNFNIRFPTMFTAITKVFSLASLDFVSVVPIGCILPSNYHNRLLFFTVGPILVFFGLLIPFTLMMIGGEKMREKRNRIFNVFLIITFIILPSTSTKILNTFYCDEMDDVEGVPGDGGWYLKADLSIDCNSDGHKFYTRVALVMILVFPIGTPLMYFYQLYTNRHLIDCGQDKLVNTAMIKLVSNQGEGWQVVAQERERGSEVARESTGEDAYSAIKNSAEDATVEELEELEKSGAMAKLKKYAAYEPKAWGFEVFETGDAVELEDNSGDLSVLDASSVVTEKANSLDTSEKVHTGARSEFALDQKITRAKVGDGVKKVGGSAFNFCSRLVDFDMSEAEVVGERAFFKCTSLREVKGSPRLRSIEGSAFQFCNSLTRVTVQDSLKSIGPYAFAGCPDLVDIYLPASVTSVDATAFKGCVRLEERAAKVELTVEQYLRILPNFLPAITACLEEDAEGVARHVASAIEMELAPGCKRPLLHFVCMKPALATPKLIKAIVSASPDSKEMRDAAGKRAMDYTRDAGTNPLVIAMLQYLTTEEIAQTPESRLKALVKSKVQEQKTSDAAREMIVYEGARTEITALQEKMYKSYEKGDAQQATRAFEEMKRLSKEQSDRLSDLIEMVMGAYRNADVSRFEKIEQLENVSTGAKQLAVGGGGDRVAALLNKAAWMETAYAASMKELEEMFNGAKSIAEVCKKVGVDDEGGMWTRWGGKKVAMRVAAFSLDKVDRERVVKMRMGSPKGTDRAKTKLEEGRDLLDLNRVEFVFEDPLLLVLMCECLKSKYKLVTLKNKYKQEGGWEQPPDLHLNLDIGGGWIAEAQLLFRNVVEIKEELHKFYSVTRATRMEEVMKPLFKSEVGR</sequence>
<keyword evidence="1" id="KW-1133">Transmembrane helix</keyword>
<feature type="transmembrane region" description="Helical" evidence="1">
    <location>
        <begin position="87"/>
        <end position="107"/>
    </location>
</feature>
<evidence type="ECO:0000313" key="2">
    <source>
        <dbReference type="EMBL" id="GMI20483.1"/>
    </source>
</evidence>
<keyword evidence="1" id="KW-0812">Transmembrane</keyword>
<gene>
    <name evidence="2" type="ORF">TeGR_g13545</name>
</gene>
<name>A0ABQ6M6G4_9STRA</name>
<dbReference type="EMBL" id="BRYB01005100">
    <property type="protein sequence ID" value="GMI20483.1"/>
    <property type="molecule type" value="Genomic_DNA"/>
</dbReference>
<protein>
    <submittedName>
        <fullName evidence="2">Uncharacterized protein</fullName>
    </submittedName>
</protein>
<dbReference type="PANTHER" id="PTHR45661:SF3">
    <property type="entry name" value="IG-LIKE DOMAIN-CONTAINING PROTEIN"/>
    <property type="match status" value="1"/>
</dbReference>
<feature type="non-terminal residue" evidence="2">
    <location>
        <position position="1"/>
    </location>
</feature>
<feature type="transmembrane region" description="Helical" evidence="1">
    <location>
        <begin position="144"/>
        <end position="166"/>
    </location>
</feature>
<keyword evidence="1" id="KW-0472">Membrane</keyword>
<comment type="caution">
    <text evidence="2">The sequence shown here is derived from an EMBL/GenBank/DDBJ whole genome shotgun (WGS) entry which is preliminary data.</text>
</comment>
<accession>A0ABQ6M6G4</accession>
<dbReference type="Proteomes" id="UP001165060">
    <property type="component" value="Unassembled WGS sequence"/>
</dbReference>
<evidence type="ECO:0000256" key="1">
    <source>
        <dbReference type="SAM" id="Phobius"/>
    </source>
</evidence>
<organism evidence="2 3">
    <name type="scientific">Tetraparma gracilis</name>
    <dbReference type="NCBI Taxonomy" id="2962635"/>
    <lineage>
        <taxon>Eukaryota</taxon>
        <taxon>Sar</taxon>
        <taxon>Stramenopiles</taxon>
        <taxon>Ochrophyta</taxon>
        <taxon>Bolidophyceae</taxon>
        <taxon>Parmales</taxon>
        <taxon>Triparmaceae</taxon>
        <taxon>Tetraparma</taxon>
    </lineage>
</organism>
<evidence type="ECO:0000313" key="3">
    <source>
        <dbReference type="Proteomes" id="UP001165060"/>
    </source>
</evidence>
<dbReference type="InterPro" id="IPR053139">
    <property type="entry name" value="Surface_bspA-like"/>
</dbReference>
<feature type="transmembrane region" description="Helical" evidence="1">
    <location>
        <begin position="26"/>
        <end position="46"/>
    </location>
</feature>
<feature type="non-terminal residue" evidence="2">
    <location>
        <position position="864"/>
    </location>
</feature>
<dbReference type="PANTHER" id="PTHR45661">
    <property type="entry name" value="SURFACE ANTIGEN"/>
    <property type="match status" value="1"/>
</dbReference>
<dbReference type="Gene3D" id="3.80.10.10">
    <property type="entry name" value="Ribonuclease Inhibitor"/>
    <property type="match status" value="1"/>
</dbReference>
<dbReference type="InterPro" id="IPR026906">
    <property type="entry name" value="LRR_5"/>
</dbReference>
<keyword evidence="3" id="KW-1185">Reference proteome</keyword>